<dbReference type="Proteomes" id="UP000240978">
    <property type="component" value="Unassembled WGS sequence"/>
</dbReference>
<dbReference type="PANTHER" id="PTHR32060">
    <property type="entry name" value="TAIL-SPECIFIC PROTEASE"/>
    <property type="match status" value="1"/>
</dbReference>
<dbReference type="GO" id="GO:0006508">
    <property type="term" value="P:proteolysis"/>
    <property type="evidence" value="ECO:0007669"/>
    <property type="project" value="UniProtKB-KW"/>
</dbReference>
<dbReference type="GO" id="GO:0008236">
    <property type="term" value="F:serine-type peptidase activity"/>
    <property type="evidence" value="ECO:0007669"/>
    <property type="project" value="UniProtKB-KW"/>
</dbReference>
<keyword evidence="2 5" id="KW-0645">Protease</keyword>
<dbReference type="InterPro" id="IPR004447">
    <property type="entry name" value="Peptidase_S41A"/>
</dbReference>
<dbReference type="Pfam" id="PF17804">
    <property type="entry name" value="TSP_NTD"/>
    <property type="match status" value="1"/>
</dbReference>
<dbReference type="Gene3D" id="3.90.226.10">
    <property type="entry name" value="2-enoyl-CoA Hydratase, Chain A, domain 1"/>
    <property type="match status" value="1"/>
</dbReference>
<dbReference type="InterPro" id="IPR040573">
    <property type="entry name" value="TSP_N"/>
</dbReference>
<reference evidence="8 9" key="1">
    <citation type="submission" date="2018-03" db="EMBL/GenBank/DDBJ databases">
        <title>Genomic Encyclopedia of Archaeal and Bacterial Type Strains, Phase II (KMG-II): from individual species to whole genera.</title>
        <authorList>
            <person name="Goeker M."/>
        </authorList>
    </citation>
    <scope>NUCLEOTIDE SEQUENCE [LARGE SCALE GENOMIC DNA]</scope>
    <source>
        <strain evidence="8 9">DSM 18107</strain>
    </source>
</reference>
<protein>
    <submittedName>
        <fullName evidence="8">Carboxyl-terminal processing protease</fullName>
    </submittedName>
</protein>
<dbReference type="CDD" id="cd07560">
    <property type="entry name" value="Peptidase_S41_CPP"/>
    <property type="match status" value="1"/>
</dbReference>
<proteinExistence type="inferred from homology"/>
<dbReference type="Gene3D" id="2.30.42.10">
    <property type="match status" value="1"/>
</dbReference>
<dbReference type="InterPro" id="IPR036034">
    <property type="entry name" value="PDZ_sf"/>
</dbReference>
<dbReference type="InterPro" id="IPR020992">
    <property type="entry name" value="Tail_Prtase_C"/>
</dbReference>
<dbReference type="InterPro" id="IPR005151">
    <property type="entry name" value="Tail-specific_protease"/>
</dbReference>
<dbReference type="PANTHER" id="PTHR32060:SF22">
    <property type="entry name" value="CARBOXYL-TERMINAL-PROCESSING PEPTIDASE 3, CHLOROPLASTIC"/>
    <property type="match status" value="1"/>
</dbReference>
<dbReference type="InterPro" id="IPR001478">
    <property type="entry name" value="PDZ"/>
</dbReference>
<dbReference type="SUPFAM" id="SSF52096">
    <property type="entry name" value="ClpP/crotonase"/>
    <property type="match status" value="1"/>
</dbReference>
<name>A0A2P8G7V4_9BACT</name>
<dbReference type="SUPFAM" id="SSF50156">
    <property type="entry name" value="PDZ domain-like"/>
    <property type="match status" value="1"/>
</dbReference>
<gene>
    <name evidence="8" type="ORF">CLV42_106270</name>
</gene>
<accession>A0A2P8G7V4</accession>
<dbReference type="PROSITE" id="PS50106">
    <property type="entry name" value="PDZ"/>
    <property type="match status" value="1"/>
</dbReference>
<dbReference type="AlphaFoldDB" id="A0A2P8G7V4"/>
<evidence type="ECO:0000256" key="2">
    <source>
        <dbReference type="ARBA" id="ARBA00022670"/>
    </source>
</evidence>
<feature type="domain" description="PDZ" evidence="7">
    <location>
        <begin position="270"/>
        <end position="350"/>
    </location>
</feature>
<dbReference type="GO" id="GO:0007165">
    <property type="term" value="P:signal transduction"/>
    <property type="evidence" value="ECO:0007669"/>
    <property type="project" value="TreeGrafter"/>
</dbReference>
<keyword evidence="6" id="KW-0472">Membrane</keyword>
<evidence type="ECO:0000256" key="4">
    <source>
        <dbReference type="ARBA" id="ARBA00022825"/>
    </source>
</evidence>
<evidence type="ECO:0000256" key="3">
    <source>
        <dbReference type="ARBA" id="ARBA00022801"/>
    </source>
</evidence>
<evidence type="ECO:0000256" key="6">
    <source>
        <dbReference type="SAM" id="Phobius"/>
    </source>
</evidence>
<feature type="transmembrane region" description="Helical" evidence="6">
    <location>
        <begin position="27"/>
        <end position="44"/>
    </location>
</feature>
<dbReference type="CDD" id="cd06782">
    <property type="entry name" value="cpPDZ_CPP-like"/>
    <property type="match status" value="1"/>
</dbReference>
<evidence type="ECO:0000259" key="7">
    <source>
        <dbReference type="PROSITE" id="PS50106"/>
    </source>
</evidence>
<dbReference type="Pfam" id="PF11818">
    <property type="entry name" value="DUF3340"/>
    <property type="match status" value="1"/>
</dbReference>
<evidence type="ECO:0000256" key="1">
    <source>
        <dbReference type="ARBA" id="ARBA00009179"/>
    </source>
</evidence>
<dbReference type="NCBIfam" id="TIGR00225">
    <property type="entry name" value="prc"/>
    <property type="match status" value="1"/>
</dbReference>
<dbReference type="EMBL" id="PYGK01000006">
    <property type="protein sequence ID" value="PSL29935.1"/>
    <property type="molecule type" value="Genomic_DNA"/>
</dbReference>
<dbReference type="GO" id="GO:0030288">
    <property type="term" value="C:outer membrane-bounded periplasmic space"/>
    <property type="evidence" value="ECO:0007669"/>
    <property type="project" value="TreeGrafter"/>
</dbReference>
<evidence type="ECO:0000313" key="9">
    <source>
        <dbReference type="Proteomes" id="UP000240978"/>
    </source>
</evidence>
<comment type="similarity">
    <text evidence="1 5">Belongs to the peptidase S41A family.</text>
</comment>
<keyword evidence="9" id="KW-1185">Reference proteome</keyword>
<evidence type="ECO:0000313" key="8">
    <source>
        <dbReference type="EMBL" id="PSL29935.1"/>
    </source>
</evidence>
<comment type="caution">
    <text evidence="8">The sequence shown here is derived from an EMBL/GenBank/DDBJ whole genome shotgun (WGS) entry which is preliminary data.</text>
</comment>
<keyword evidence="6" id="KW-1133">Transmembrane helix</keyword>
<dbReference type="InterPro" id="IPR029045">
    <property type="entry name" value="ClpP/crotonase-like_dom_sf"/>
</dbReference>
<keyword evidence="4 5" id="KW-0720">Serine protease</keyword>
<dbReference type="SMART" id="SM00228">
    <property type="entry name" value="PDZ"/>
    <property type="match status" value="1"/>
</dbReference>
<dbReference type="Pfam" id="PF00595">
    <property type="entry name" value="PDZ"/>
    <property type="match status" value="1"/>
</dbReference>
<organism evidence="8 9">
    <name type="scientific">Chitinophaga ginsengisoli</name>
    <dbReference type="NCBI Taxonomy" id="363837"/>
    <lineage>
        <taxon>Bacteria</taxon>
        <taxon>Pseudomonadati</taxon>
        <taxon>Bacteroidota</taxon>
        <taxon>Chitinophagia</taxon>
        <taxon>Chitinophagales</taxon>
        <taxon>Chitinophagaceae</taxon>
        <taxon>Chitinophaga</taxon>
    </lineage>
</organism>
<dbReference type="SMART" id="SM00245">
    <property type="entry name" value="TSPc"/>
    <property type="match status" value="1"/>
</dbReference>
<keyword evidence="6" id="KW-0812">Transmembrane</keyword>
<evidence type="ECO:0000256" key="5">
    <source>
        <dbReference type="RuleBase" id="RU004404"/>
    </source>
</evidence>
<dbReference type="GO" id="GO:0004175">
    <property type="term" value="F:endopeptidase activity"/>
    <property type="evidence" value="ECO:0007669"/>
    <property type="project" value="TreeGrafter"/>
</dbReference>
<sequence>MPFWLNGLFYAIFDDVQYWISMRRMKVIIPVALLMISMGVLAFSKLHKEDPPGRYEVIMGLVGQILTQGHYQPKEINDAYSKEVFDKYLKSLDSEKKFFLKSDIKGLASVSTHIDDELQGAPLDCFNAINAIIKQRVAEAASIYPELLSKPFDFTKDEKVVLDPDKIDYPDNLDERKEAWRKVLKYRTLEKLTELQETRDKQKDKPGEKEKIKTDTELEAEARAKVKTVYDRYFDRLKNRQDDNERFSMFINAITTTMDPHTDFFPPAEKRAFEEQMAGKFFGIGAQLKEEDGKIKIASIVTGSASWKDGRLKANDAILKVAQGDKEPVDITGYAVEDAVKLIRGNKGSVVKLTVKSVDGTVKVIDITRDEVVLDDTFAKSAIINGQHKLGYIYLPEFYADFNDRNGARCAEDVAKEITKLKAENVEGIILDLRFNGGGSLQDVVQMAGLFIPEGPIVQVKSRSGDPMVLRDRDKSVQYGGPLAIMVNEYSASASEIMAAAMQDYKRAVIIGSNTFGKGTVQRMLNLDDFYSNKEIGPLGAIKLTQQKFYRANGGSTQLKGVASDIQLPDPYYEVAERKDNDALAWDEIPKASFTPWYEPVPVDVLKRNSEKRIASSEAFKMMNDNIATLKKMESQDAYSLNQQTYKAEQKTNSNALKRYDSVNDKVKELNISSLKTDLDRLASDSAKLARNKDWLKFRQKDIYLDEAVNVMNDLIALSYPKLQGKPANK</sequence>
<dbReference type="Pfam" id="PF03572">
    <property type="entry name" value="Peptidase_S41"/>
    <property type="match status" value="1"/>
</dbReference>
<keyword evidence="3 5" id="KW-0378">Hydrolase</keyword>